<comment type="subcellular location">
    <subcellularLocation>
        <location evidence="1">Membrane</location>
        <topology evidence="1">Multi-pass membrane protein</topology>
    </subcellularLocation>
</comment>
<dbReference type="RefSeq" id="WP_376845646.1">
    <property type="nucleotide sequence ID" value="NZ_JBHSFW010000002.1"/>
</dbReference>
<keyword evidence="9" id="KW-1185">Reference proteome</keyword>
<dbReference type="EMBL" id="JBHSFW010000002">
    <property type="protein sequence ID" value="MFC4618604.1"/>
    <property type="molecule type" value="Genomic_DNA"/>
</dbReference>
<dbReference type="Pfam" id="PF02683">
    <property type="entry name" value="DsbD_TM"/>
    <property type="match status" value="1"/>
</dbReference>
<accession>A0ABV9GN66</accession>
<gene>
    <name evidence="8" type="ORF">ACFO4N_07625</name>
</gene>
<evidence type="ECO:0000256" key="2">
    <source>
        <dbReference type="ARBA" id="ARBA00006143"/>
    </source>
</evidence>
<evidence type="ECO:0000256" key="5">
    <source>
        <dbReference type="ARBA" id="ARBA00023136"/>
    </source>
</evidence>
<dbReference type="PANTHER" id="PTHR31272:SF4">
    <property type="entry name" value="CYTOCHROME C-TYPE BIOGENESIS PROTEIN HI_1454-RELATED"/>
    <property type="match status" value="1"/>
</dbReference>
<feature type="transmembrane region" description="Helical" evidence="6">
    <location>
        <begin position="90"/>
        <end position="110"/>
    </location>
</feature>
<dbReference type="PANTHER" id="PTHR31272">
    <property type="entry name" value="CYTOCHROME C-TYPE BIOGENESIS PROTEIN HI_1454-RELATED"/>
    <property type="match status" value="1"/>
</dbReference>
<proteinExistence type="inferred from homology"/>
<feature type="transmembrane region" description="Helical" evidence="6">
    <location>
        <begin position="51"/>
        <end position="70"/>
    </location>
</feature>
<feature type="transmembrane region" description="Helical" evidence="6">
    <location>
        <begin position="131"/>
        <end position="156"/>
    </location>
</feature>
<keyword evidence="5 6" id="KW-0472">Membrane</keyword>
<reference evidence="9" key="1">
    <citation type="journal article" date="2019" name="Int. J. Syst. Evol. Microbiol.">
        <title>The Global Catalogue of Microorganisms (GCM) 10K type strain sequencing project: providing services to taxonomists for standard genome sequencing and annotation.</title>
        <authorList>
            <consortium name="The Broad Institute Genomics Platform"/>
            <consortium name="The Broad Institute Genome Sequencing Center for Infectious Disease"/>
            <person name="Wu L."/>
            <person name="Ma J."/>
        </authorList>
    </citation>
    <scope>NUCLEOTIDE SEQUENCE [LARGE SCALE GENOMIC DNA]</scope>
    <source>
        <strain evidence="9">CGMCC 1.16306</strain>
    </source>
</reference>
<dbReference type="Proteomes" id="UP001596022">
    <property type="component" value="Unassembled WGS sequence"/>
</dbReference>
<comment type="similarity">
    <text evidence="2">Belongs to the DsbD family.</text>
</comment>
<evidence type="ECO:0000259" key="7">
    <source>
        <dbReference type="Pfam" id="PF02683"/>
    </source>
</evidence>
<sequence length="234" mass="25273">MSENISLLVAFGAGLISFFSPCVFPLIPAYVANLTGSSLVGNKIIVKRQTVLIRGIAFIIGFSVIFILFGASASFLGSLVKDFKDLISKIGGMLIIIFGMQMAGILNLKFFMREKRLAVKGQTEKNIGRSLIMGMVFAAGWSPCIGLALSSILILAGSSGTLMTGILLLVIYSLGLAIPFLLISVLITYSLNFIKNLNRLLPIISKVSGWLLIFLGLLLFTDQLQKISAWLATF</sequence>
<feature type="transmembrane region" description="Helical" evidence="6">
    <location>
        <begin position="200"/>
        <end position="220"/>
    </location>
</feature>
<evidence type="ECO:0000256" key="4">
    <source>
        <dbReference type="ARBA" id="ARBA00022989"/>
    </source>
</evidence>
<feature type="transmembrane region" description="Helical" evidence="6">
    <location>
        <begin position="6"/>
        <end position="31"/>
    </location>
</feature>
<protein>
    <submittedName>
        <fullName evidence="8">Cytochrome c biogenesis CcdA family protein</fullName>
    </submittedName>
</protein>
<dbReference type="InterPro" id="IPR051790">
    <property type="entry name" value="Cytochrome_c-biogenesis_DsbD"/>
</dbReference>
<evidence type="ECO:0000256" key="3">
    <source>
        <dbReference type="ARBA" id="ARBA00022692"/>
    </source>
</evidence>
<evidence type="ECO:0000256" key="6">
    <source>
        <dbReference type="SAM" id="Phobius"/>
    </source>
</evidence>
<evidence type="ECO:0000313" key="9">
    <source>
        <dbReference type="Proteomes" id="UP001596022"/>
    </source>
</evidence>
<keyword evidence="4 6" id="KW-1133">Transmembrane helix</keyword>
<dbReference type="InterPro" id="IPR003834">
    <property type="entry name" value="Cyt_c_assmbl_TM_dom"/>
</dbReference>
<organism evidence="8 9">
    <name type="scientific">Camelliibacillus cellulosilyticus</name>
    <dbReference type="NCBI Taxonomy" id="2174486"/>
    <lineage>
        <taxon>Bacteria</taxon>
        <taxon>Bacillati</taxon>
        <taxon>Bacillota</taxon>
        <taxon>Bacilli</taxon>
        <taxon>Bacillales</taxon>
        <taxon>Sporolactobacillaceae</taxon>
        <taxon>Camelliibacillus</taxon>
    </lineage>
</organism>
<name>A0ABV9GN66_9BACL</name>
<evidence type="ECO:0000256" key="1">
    <source>
        <dbReference type="ARBA" id="ARBA00004141"/>
    </source>
</evidence>
<feature type="transmembrane region" description="Helical" evidence="6">
    <location>
        <begin position="162"/>
        <end position="188"/>
    </location>
</feature>
<feature type="domain" description="Cytochrome C biogenesis protein transmembrane" evidence="7">
    <location>
        <begin position="6"/>
        <end position="186"/>
    </location>
</feature>
<keyword evidence="3 6" id="KW-0812">Transmembrane</keyword>
<comment type="caution">
    <text evidence="8">The sequence shown here is derived from an EMBL/GenBank/DDBJ whole genome shotgun (WGS) entry which is preliminary data.</text>
</comment>
<evidence type="ECO:0000313" key="8">
    <source>
        <dbReference type="EMBL" id="MFC4618604.1"/>
    </source>
</evidence>